<evidence type="ECO:0000313" key="2">
    <source>
        <dbReference type="Proteomes" id="UP000516173"/>
    </source>
</evidence>
<sequence length="55" mass="5919">MSHPEGTLHPVMYLFEYSERDGHTHWRVIDVGEGLDCVNRHGVPAAAGAAIGCAS</sequence>
<keyword evidence="2" id="KW-1185">Reference proteome</keyword>
<accession>A0A7G1KWE0</accession>
<proteinExistence type="predicted"/>
<reference evidence="1 2" key="1">
    <citation type="submission" date="2020-08" db="EMBL/GenBank/DDBJ databases">
        <title>Genome Sequencing of Nocardia wallacei strain FMUON74 and assembly.</title>
        <authorList>
            <person name="Toyokawa M."/>
            <person name="Uesaka K."/>
        </authorList>
    </citation>
    <scope>NUCLEOTIDE SEQUENCE [LARGE SCALE GENOMIC DNA]</scope>
    <source>
        <strain evidence="1 2">FMUON74</strain>
    </source>
</reference>
<dbReference type="KEGG" id="nwl:NWFMUON74_69630"/>
<dbReference type="Proteomes" id="UP000516173">
    <property type="component" value="Chromosome"/>
</dbReference>
<gene>
    <name evidence="1" type="ORF">NWFMUON74_69630</name>
</gene>
<dbReference type="AlphaFoldDB" id="A0A7G1KWE0"/>
<dbReference type="EMBL" id="AP023396">
    <property type="protein sequence ID" value="BCK59191.1"/>
    <property type="molecule type" value="Genomic_DNA"/>
</dbReference>
<protein>
    <submittedName>
        <fullName evidence="1">Uncharacterized protein</fullName>
    </submittedName>
</protein>
<name>A0A7G1KWE0_9NOCA</name>
<organism evidence="1 2">
    <name type="scientific">Nocardia wallacei</name>
    <dbReference type="NCBI Taxonomy" id="480035"/>
    <lineage>
        <taxon>Bacteria</taxon>
        <taxon>Bacillati</taxon>
        <taxon>Actinomycetota</taxon>
        <taxon>Actinomycetes</taxon>
        <taxon>Mycobacteriales</taxon>
        <taxon>Nocardiaceae</taxon>
        <taxon>Nocardia</taxon>
    </lineage>
</organism>
<evidence type="ECO:0000313" key="1">
    <source>
        <dbReference type="EMBL" id="BCK59191.1"/>
    </source>
</evidence>